<dbReference type="PANTHER" id="PTHR23189">
    <property type="entry name" value="RNA RECOGNITION MOTIF-CONTAINING"/>
    <property type="match status" value="1"/>
</dbReference>
<accession>A0A0K8VFZ0</accession>
<evidence type="ECO:0000256" key="7">
    <source>
        <dbReference type="ARBA" id="ARBA00023242"/>
    </source>
</evidence>
<feature type="compositionally biased region" description="Basic and acidic residues" evidence="8">
    <location>
        <begin position="156"/>
        <end position="173"/>
    </location>
</feature>
<reference evidence="13" key="1">
    <citation type="submission" date="2015-06" db="EMBL/GenBank/DDBJ databases">
        <authorList>
            <person name="Hoefler B.C."/>
            <person name="Straight P.D."/>
        </authorList>
    </citation>
    <scope>NUCLEOTIDE SEQUENCE</scope>
</reference>
<feature type="compositionally biased region" description="Polar residues" evidence="8">
    <location>
        <begin position="39"/>
        <end position="48"/>
    </location>
</feature>
<dbReference type="InterPro" id="IPR010912">
    <property type="entry name" value="SPOC_met"/>
</dbReference>
<dbReference type="GO" id="GO:0003723">
    <property type="term" value="F:RNA binding"/>
    <property type="evidence" value="ECO:0007669"/>
    <property type="project" value="UniProtKB-KW"/>
</dbReference>
<gene>
    <name evidence="13" type="primary">spen_18</name>
    <name evidence="11" type="synonym">spen_25</name>
    <name evidence="12" type="synonym">spen_3</name>
    <name evidence="10" type="synonym">spen_9</name>
    <name evidence="11" type="ORF">c3_g1_i3</name>
    <name evidence="13" type="ORF">c3_g1_i4</name>
    <name evidence="10" type="ORF">c3_g1_i5</name>
    <name evidence="12" type="ORF">c3_g1_i6</name>
</gene>
<evidence type="ECO:0000256" key="5">
    <source>
        <dbReference type="ARBA" id="ARBA00023054"/>
    </source>
</evidence>
<evidence type="ECO:0000313" key="10">
    <source>
        <dbReference type="EMBL" id="JAI23976.1"/>
    </source>
</evidence>
<keyword evidence="2" id="KW-0597">Phosphoprotein</keyword>
<evidence type="ECO:0000259" key="9">
    <source>
        <dbReference type="PROSITE" id="PS50917"/>
    </source>
</evidence>
<dbReference type="InterPro" id="IPR012921">
    <property type="entry name" value="SPOC_C"/>
</dbReference>
<evidence type="ECO:0000256" key="3">
    <source>
        <dbReference type="ARBA" id="ARBA00022884"/>
    </source>
</evidence>
<dbReference type="GO" id="GO:0005634">
    <property type="term" value="C:nucleus"/>
    <property type="evidence" value="ECO:0007669"/>
    <property type="project" value="UniProtKB-SubCell"/>
</dbReference>
<keyword evidence="3" id="KW-0694">RNA-binding</keyword>
<evidence type="ECO:0000256" key="2">
    <source>
        <dbReference type="ARBA" id="ARBA00022553"/>
    </source>
</evidence>
<evidence type="ECO:0000313" key="13">
    <source>
        <dbReference type="EMBL" id="JAI37753.1"/>
    </source>
</evidence>
<dbReference type="InterPro" id="IPR016194">
    <property type="entry name" value="SPOC-like_C_dom_sf"/>
</dbReference>
<evidence type="ECO:0000256" key="1">
    <source>
        <dbReference type="ARBA" id="ARBA00004123"/>
    </source>
</evidence>
<comment type="subcellular location">
    <subcellularLocation>
        <location evidence="1">Nucleus</location>
    </subcellularLocation>
</comment>
<dbReference type="AlphaFoldDB" id="A0A0K8VFZ0"/>
<organism evidence="13">
    <name type="scientific">Bactrocera latifrons</name>
    <name type="common">Malaysian fruit fly</name>
    <name type="synonym">Chaetodacus latifrons</name>
    <dbReference type="NCBI Taxonomy" id="174628"/>
    <lineage>
        <taxon>Eukaryota</taxon>
        <taxon>Metazoa</taxon>
        <taxon>Ecdysozoa</taxon>
        <taxon>Arthropoda</taxon>
        <taxon>Hexapoda</taxon>
        <taxon>Insecta</taxon>
        <taxon>Pterygota</taxon>
        <taxon>Neoptera</taxon>
        <taxon>Endopterygota</taxon>
        <taxon>Diptera</taxon>
        <taxon>Brachycera</taxon>
        <taxon>Muscomorpha</taxon>
        <taxon>Tephritoidea</taxon>
        <taxon>Tephritidae</taxon>
        <taxon>Bactrocera</taxon>
        <taxon>Bactrocera</taxon>
    </lineage>
</organism>
<keyword evidence="7" id="KW-0539">Nucleus</keyword>
<sequence>MNASIRGEFDEKMLGGSPPLELRRPGSVPRTVAVPHGLQSPQDRATDSPQVAQVYVHNTRLTHPHYTERSFYEAGRQLPIEPPPAHRSVAAHSVVGPPMPVAVPPPGTGTTSPFVAAPTTQMPTSTPNVGGGNVNVPPLATAVAHLHPAQLLEHEREQREQREREVQREKERIAITNSNIDNLPVGQQTTTVQARNMQVATPPHANPPVAQPPAADSLLTLLQRYPVMWQGLLALKTDQAAVQMHFVFGNPLVARASLPCNRDGSTPPLRIAQRMRLEQTQLEGVAKKMQYENEHCMLLALPCGRDHADVLQHSRNLQTGFITYLQQKMAAGIVNIPVPGSEQAAYVVHIFPSCDFANENLERAAPDLKNRVAEIAHLLIVIATV</sequence>
<dbReference type="Gene3D" id="2.40.290.10">
    <property type="match status" value="1"/>
</dbReference>
<dbReference type="Pfam" id="PF07744">
    <property type="entry name" value="SPOC"/>
    <property type="match status" value="1"/>
</dbReference>
<feature type="region of interest" description="Disordered" evidence="8">
    <location>
        <begin position="1"/>
        <end position="48"/>
    </location>
</feature>
<feature type="region of interest" description="Disordered" evidence="8">
    <location>
        <begin position="156"/>
        <end position="186"/>
    </location>
</feature>
<dbReference type="EMBL" id="GDHF01028338">
    <property type="protein sequence ID" value="JAI23976.1"/>
    <property type="molecule type" value="Transcribed_RNA"/>
</dbReference>
<evidence type="ECO:0000313" key="11">
    <source>
        <dbReference type="EMBL" id="JAI31624.1"/>
    </source>
</evidence>
<dbReference type="OrthoDB" id="6407164at2759"/>
<evidence type="ECO:0000256" key="8">
    <source>
        <dbReference type="SAM" id="MobiDB-lite"/>
    </source>
</evidence>
<name>A0A0K8VFZ0_BACLA</name>
<keyword evidence="5" id="KW-0175">Coiled coil</keyword>
<dbReference type="PROSITE" id="PS50917">
    <property type="entry name" value="SPOC"/>
    <property type="match status" value="1"/>
</dbReference>
<dbReference type="EMBL" id="GDHF01020066">
    <property type="protein sequence ID" value="JAI32248.1"/>
    <property type="molecule type" value="Transcribed_RNA"/>
</dbReference>
<dbReference type="CDD" id="cd21543">
    <property type="entry name" value="SPOC_SHARP"/>
    <property type="match status" value="1"/>
</dbReference>
<proteinExistence type="predicted"/>
<protein>
    <submittedName>
        <fullName evidence="13">Protein split ends</fullName>
    </submittedName>
</protein>
<feature type="compositionally biased region" description="Polar residues" evidence="8">
    <location>
        <begin position="175"/>
        <end position="186"/>
    </location>
</feature>
<evidence type="ECO:0000313" key="12">
    <source>
        <dbReference type="EMBL" id="JAI32248.1"/>
    </source>
</evidence>
<evidence type="ECO:0000256" key="4">
    <source>
        <dbReference type="ARBA" id="ARBA00023015"/>
    </source>
</evidence>
<dbReference type="SUPFAM" id="SSF100939">
    <property type="entry name" value="SPOC domain-like"/>
    <property type="match status" value="1"/>
</dbReference>
<keyword evidence="4" id="KW-0805">Transcription regulation</keyword>
<dbReference type="EMBL" id="GDHF01020690">
    <property type="protein sequence ID" value="JAI31624.1"/>
    <property type="molecule type" value="Transcribed_RNA"/>
</dbReference>
<feature type="domain" description="SPOC" evidence="9">
    <location>
        <begin position="218"/>
        <end position="385"/>
    </location>
</feature>
<dbReference type="FunFam" id="2.40.290.10:FF:000002">
    <property type="entry name" value="Spen family transcriptional repressor"/>
    <property type="match status" value="1"/>
</dbReference>
<dbReference type="EMBL" id="GDHF01014561">
    <property type="protein sequence ID" value="JAI37753.1"/>
    <property type="molecule type" value="Transcribed_RNA"/>
</dbReference>
<evidence type="ECO:0000256" key="6">
    <source>
        <dbReference type="ARBA" id="ARBA00023163"/>
    </source>
</evidence>
<keyword evidence="6" id="KW-0804">Transcription</keyword>